<evidence type="ECO:0000256" key="4">
    <source>
        <dbReference type="ARBA" id="ARBA00022679"/>
    </source>
</evidence>
<dbReference type="InterPro" id="IPR058678">
    <property type="entry name" value="ARM_PUB"/>
</dbReference>
<dbReference type="EMBL" id="JBBNAG010000001">
    <property type="protein sequence ID" value="KAK9165510.1"/>
    <property type="molecule type" value="Genomic_DNA"/>
</dbReference>
<evidence type="ECO:0000256" key="5">
    <source>
        <dbReference type="ARBA" id="ARBA00022786"/>
    </source>
</evidence>
<evidence type="ECO:0000256" key="3">
    <source>
        <dbReference type="ARBA" id="ARBA00012483"/>
    </source>
</evidence>
<evidence type="ECO:0000256" key="1">
    <source>
        <dbReference type="ARBA" id="ARBA00000900"/>
    </source>
</evidence>
<keyword evidence="4" id="KW-0808">Transferase</keyword>
<dbReference type="PROSITE" id="PS51698">
    <property type="entry name" value="U_BOX"/>
    <property type="match status" value="1"/>
</dbReference>
<dbReference type="PROSITE" id="PS50176">
    <property type="entry name" value="ARM_REPEAT"/>
    <property type="match status" value="1"/>
</dbReference>
<dbReference type="SMART" id="SM00504">
    <property type="entry name" value="Ubox"/>
    <property type="match status" value="1"/>
</dbReference>
<dbReference type="SUPFAM" id="SSF48371">
    <property type="entry name" value="ARM repeat"/>
    <property type="match status" value="1"/>
</dbReference>
<name>A0AAP0L9B2_9MAGN</name>
<dbReference type="PANTHER" id="PTHR23315:SF240">
    <property type="entry name" value="U-BOX DOMAIN-CONTAINING PROTEIN 5"/>
    <property type="match status" value="1"/>
</dbReference>
<dbReference type="GO" id="GO:0061630">
    <property type="term" value="F:ubiquitin protein ligase activity"/>
    <property type="evidence" value="ECO:0007669"/>
    <property type="project" value="UniProtKB-EC"/>
</dbReference>
<evidence type="ECO:0000313" key="8">
    <source>
        <dbReference type="EMBL" id="KAK9165510.1"/>
    </source>
</evidence>
<accession>A0AAP0L9B2</accession>
<dbReference type="EC" id="2.3.2.27" evidence="3"/>
<sequence length="753" mass="83227">MGSDVAKLPSQNFEVKVHNLMCTELVKFVVRISKILPDIESAQPKCSLGIEVLCSLNVAMEKTKLLIQHCTESSKLYLAVTGDAITKRCERVKNALEQSLREILTMVPILLAAQISAIADDLKDVNFIMESFEKEAGNALLALFEQGAGTSEASEFNAFRTAALKLHITSSKALLIEKRSVKKLLDKVCDIDQRKERILKYILYLVRKYGKAIVCEKNVIVRIHTKDLGLGVDPLDQVAKQEPYLVSVANEVQTHSFSKPMPPEEFKCPISTRLMYDPVVIASGETFERFWIEKWFNEGHETCPKTQQKLSHVSAAPNTVMKDLISKWSSKYGMTLADPCAKGIPASLLPCKTLSKDSIASFDISLKGVPLKNDSCIVSFSSSIASLNSSHSKISAGLNADSPQEDDSQKFQLCERNNHDSDADFLNKLDELPWESQCKLLEDFKKNLEGKGSHSILSTRSFKALVRFSKDACDRCDVLALRVGAQVLLMFVSKSRNEIQSLCEEAFNLLVTFLDSEITEEALAIAQVLSGDPDCQSELVASGVLPPIIRILESPLRKFQASSVKILNDLSSNSNIDSEIIRLGCVPKLIQLLSDSLVSEFSVQILKNLCKTEEGRIAIAETKGSIASVAELLERGNHEEQEHGVDVLLSLCSHNVKYCHLVLDAGIIPSLVTISVNGNDRAKEIALQLLRLLRDMAYDDHQESSVTIDVLSNPELPQDPDNCFVEKKPPSKPAKSFMKRIKALLLCGEGATF</sequence>
<dbReference type="InterPro" id="IPR000225">
    <property type="entry name" value="Armadillo"/>
</dbReference>
<dbReference type="InterPro" id="IPR045210">
    <property type="entry name" value="RING-Ubox_PUB"/>
</dbReference>
<keyword evidence="9" id="KW-1185">Reference proteome</keyword>
<feature type="domain" description="U-box" evidence="7">
    <location>
        <begin position="261"/>
        <end position="335"/>
    </location>
</feature>
<protein>
    <recommendedName>
        <fullName evidence="3">RING-type E3 ubiquitin transferase</fullName>
        <ecNumber evidence="3">2.3.2.27</ecNumber>
    </recommendedName>
</protein>
<dbReference type="InterPro" id="IPR011989">
    <property type="entry name" value="ARM-like"/>
</dbReference>
<dbReference type="Proteomes" id="UP001419268">
    <property type="component" value="Unassembled WGS sequence"/>
</dbReference>
<evidence type="ECO:0000313" key="9">
    <source>
        <dbReference type="Proteomes" id="UP001419268"/>
    </source>
</evidence>
<evidence type="ECO:0000256" key="6">
    <source>
        <dbReference type="PROSITE-ProRule" id="PRU00259"/>
    </source>
</evidence>
<dbReference type="SMART" id="SM00185">
    <property type="entry name" value="ARM"/>
    <property type="match status" value="4"/>
</dbReference>
<evidence type="ECO:0000259" key="7">
    <source>
        <dbReference type="PROSITE" id="PS51698"/>
    </source>
</evidence>
<dbReference type="InterPro" id="IPR016024">
    <property type="entry name" value="ARM-type_fold"/>
</dbReference>
<organism evidence="8 9">
    <name type="scientific">Stephania cephalantha</name>
    <dbReference type="NCBI Taxonomy" id="152367"/>
    <lineage>
        <taxon>Eukaryota</taxon>
        <taxon>Viridiplantae</taxon>
        <taxon>Streptophyta</taxon>
        <taxon>Embryophyta</taxon>
        <taxon>Tracheophyta</taxon>
        <taxon>Spermatophyta</taxon>
        <taxon>Magnoliopsida</taxon>
        <taxon>Ranunculales</taxon>
        <taxon>Menispermaceae</taxon>
        <taxon>Menispermoideae</taxon>
        <taxon>Cissampelideae</taxon>
        <taxon>Stephania</taxon>
    </lineage>
</organism>
<feature type="repeat" description="ARM" evidence="6">
    <location>
        <begin position="584"/>
        <end position="624"/>
    </location>
</feature>
<dbReference type="Gene3D" id="3.30.40.10">
    <property type="entry name" value="Zinc/RING finger domain, C3HC4 (zinc finger)"/>
    <property type="match status" value="1"/>
</dbReference>
<comment type="catalytic activity">
    <reaction evidence="1">
        <text>S-ubiquitinyl-[E2 ubiquitin-conjugating enzyme]-L-cysteine + [acceptor protein]-L-lysine = [E2 ubiquitin-conjugating enzyme]-L-cysteine + N(6)-ubiquitinyl-[acceptor protein]-L-lysine.</text>
        <dbReference type="EC" id="2.3.2.27"/>
    </reaction>
</comment>
<dbReference type="Pfam" id="PF04564">
    <property type="entry name" value="U-box"/>
    <property type="match status" value="1"/>
</dbReference>
<evidence type="ECO:0000256" key="2">
    <source>
        <dbReference type="ARBA" id="ARBA00004906"/>
    </source>
</evidence>
<dbReference type="InterPro" id="IPR013083">
    <property type="entry name" value="Znf_RING/FYVE/PHD"/>
</dbReference>
<dbReference type="AlphaFoldDB" id="A0AAP0L9B2"/>
<comment type="caution">
    <text evidence="8">The sequence shown here is derived from an EMBL/GenBank/DDBJ whole genome shotgun (WGS) entry which is preliminary data.</text>
</comment>
<dbReference type="Gene3D" id="1.25.10.10">
    <property type="entry name" value="Leucine-rich Repeat Variant"/>
    <property type="match status" value="2"/>
</dbReference>
<reference evidence="8 9" key="1">
    <citation type="submission" date="2024-01" db="EMBL/GenBank/DDBJ databases">
        <title>Genome assemblies of Stephania.</title>
        <authorList>
            <person name="Yang L."/>
        </authorList>
    </citation>
    <scope>NUCLEOTIDE SEQUENCE [LARGE SCALE GENOMIC DNA]</scope>
    <source>
        <strain evidence="8">JXDWG</strain>
        <tissue evidence="8">Leaf</tissue>
    </source>
</reference>
<proteinExistence type="predicted"/>
<comment type="pathway">
    <text evidence="2">Protein modification; protein ubiquitination.</text>
</comment>
<dbReference type="CDD" id="cd16664">
    <property type="entry name" value="RING-Ubox_PUB"/>
    <property type="match status" value="1"/>
</dbReference>
<dbReference type="SUPFAM" id="SSF57850">
    <property type="entry name" value="RING/U-box"/>
    <property type="match status" value="1"/>
</dbReference>
<gene>
    <name evidence="8" type="ORF">Scep_000701</name>
</gene>
<dbReference type="GO" id="GO:0016567">
    <property type="term" value="P:protein ubiquitination"/>
    <property type="evidence" value="ECO:0007669"/>
    <property type="project" value="InterPro"/>
</dbReference>
<dbReference type="Pfam" id="PF25598">
    <property type="entry name" value="ARM_PUB"/>
    <property type="match status" value="1"/>
</dbReference>
<keyword evidence="5" id="KW-0833">Ubl conjugation pathway</keyword>
<dbReference type="PANTHER" id="PTHR23315">
    <property type="entry name" value="U BOX DOMAIN-CONTAINING"/>
    <property type="match status" value="1"/>
</dbReference>
<dbReference type="InterPro" id="IPR003613">
    <property type="entry name" value="Ubox_domain"/>
</dbReference>